<sequence>MSDRPRRKRKQNNNTVASNTHYVGYVEDEESVDAIMKKFEELDRIQREFQSMAVEPQSNNATTETSTSLVSDATSNQTSDQQTGTSMAKDGGDQQQGMTEEQLEEVFKRTSSFTVKSAMMDIVAAEDMDAMELWQVDFQDANTDVAFEEE</sequence>
<dbReference type="OrthoDB" id="426718at2759"/>
<organism evidence="2">
    <name type="scientific">Absidia glauca</name>
    <name type="common">Pin mould</name>
    <dbReference type="NCBI Taxonomy" id="4829"/>
    <lineage>
        <taxon>Eukaryota</taxon>
        <taxon>Fungi</taxon>
        <taxon>Fungi incertae sedis</taxon>
        <taxon>Mucoromycota</taxon>
        <taxon>Mucoromycotina</taxon>
        <taxon>Mucoromycetes</taxon>
        <taxon>Mucorales</taxon>
        <taxon>Cunninghamellaceae</taxon>
        <taxon>Absidia</taxon>
    </lineage>
</organism>
<gene>
    <name evidence="2" type="primary">ABSGL_00472.1 scaffold 683</name>
</gene>
<reference evidence="2" key="1">
    <citation type="submission" date="2016-04" db="EMBL/GenBank/DDBJ databases">
        <authorList>
            <person name="Evans L.H."/>
            <person name="Alamgir A."/>
            <person name="Owens N."/>
            <person name="Weber N.D."/>
            <person name="Virtaneva K."/>
            <person name="Barbian K."/>
            <person name="Babar A."/>
            <person name="Rosenke K."/>
        </authorList>
    </citation>
    <scope>NUCLEOTIDE SEQUENCE [LARGE SCALE GENOMIC DNA]</scope>
    <source>
        <strain evidence="2">CBS 101.48</strain>
    </source>
</reference>
<dbReference type="AlphaFoldDB" id="A0A163IT60"/>
<evidence type="ECO:0000313" key="2">
    <source>
        <dbReference type="EMBL" id="SAL95162.1"/>
    </source>
</evidence>
<name>A0A163IT60_ABSGL</name>
<protein>
    <submittedName>
        <fullName evidence="2">Uncharacterized protein</fullName>
    </submittedName>
</protein>
<evidence type="ECO:0000256" key="1">
    <source>
        <dbReference type="SAM" id="MobiDB-lite"/>
    </source>
</evidence>
<proteinExistence type="predicted"/>
<feature type="region of interest" description="Disordered" evidence="1">
    <location>
        <begin position="52"/>
        <end position="107"/>
    </location>
</feature>
<dbReference type="STRING" id="4829.A0A163IT60"/>
<dbReference type="EMBL" id="LT550226">
    <property type="protein sequence ID" value="SAL95162.1"/>
    <property type="molecule type" value="Genomic_DNA"/>
</dbReference>
<dbReference type="InParanoid" id="A0A163IT60"/>
<keyword evidence="3" id="KW-1185">Reference proteome</keyword>
<dbReference type="OMA" id="ASNTHYV"/>
<feature type="compositionally biased region" description="Polar residues" evidence="1">
    <location>
        <begin position="12"/>
        <end position="21"/>
    </location>
</feature>
<evidence type="ECO:0000313" key="3">
    <source>
        <dbReference type="Proteomes" id="UP000078561"/>
    </source>
</evidence>
<accession>A0A163IT60</accession>
<feature type="compositionally biased region" description="Polar residues" evidence="1">
    <location>
        <begin position="56"/>
        <end position="86"/>
    </location>
</feature>
<feature type="region of interest" description="Disordered" evidence="1">
    <location>
        <begin position="1"/>
        <end position="21"/>
    </location>
</feature>
<dbReference type="Proteomes" id="UP000078561">
    <property type="component" value="Unassembled WGS sequence"/>
</dbReference>
<feature type="compositionally biased region" description="Basic residues" evidence="1">
    <location>
        <begin position="1"/>
        <end position="11"/>
    </location>
</feature>